<protein>
    <submittedName>
        <fullName evidence="2">Uncharacterized protein</fullName>
    </submittedName>
</protein>
<dbReference type="Pfam" id="PF00023">
    <property type="entry name" value="Ank"/>
    <property type="match status" value="1"/>
</dbReference>
<feature type="region of interest" description="Disordered" evidence="1">
    <location>
        <begin position="148"/>
        <end position="172"/>
    </location>
</feature>
<dbReference type="AlphaFoldDB" id="A0A4U0XNU5"/>
<feature type="region of interest" description="Disordered" evidence="1">
    <location>
        <begin position="96"/>
        <end position="116"/>
    </location>
</feature>
<accession>A0A4U0XNU5</accession>
<sequence>MAQQQPLPTIDRLLNLVPDSPSIVLSHLQSQPDLASACDSHGYSLLHAASSYAQLDLLRALVKTYSASSNITDEDNETPLFAAESVEVAQCLVSELGADPSRRNDEGQTAEEKMESEGDFPLVAAWLREHAAGTSDGAAASVLAQTHGANDSPQAVAGTSHETNGVHPPPPLPDNVKINIGTMEEPSQGDGQDPDPEFRRRIEELAAREDFQGEEGQRELRNLITEAVTGLAADGQGRDVRRRLE</sequence>
<keyword evidence="3" id="KW-1185">Reference proteome</keyword>
<evidence type="ECO:0000313" key="2">
    <source>
        <dbReference type="EMBL" id="TKA76515.1"/>
    </source>
</evidence>
<dbReference type="SUPFAM" id="SSF48403">
    <property type="entry name" value="Ankyrin repeat"/>
    <property type="match status" value="1"/>
</dbReference>
<gene>
    <name evidence="2" type="ORF">B0A49_02909</name>
</gene>
<dbReference type="Gene3D" id="1.25.40.20">
    <property type="entry name" value="Ankyrin repeat-containing domain"/>
    <property type="match status" value="1"/>
</dbReference>
<evidence type="ECO:0000256" key="1">
    <source>
        <dbReference type="SAM" id="MobiDB-lite"/>
    </source>
</evidence>
<reference evidence="2 3" key="1">
    <citation type="submission" date="2017-03" db="EMBL/GenBank/DDBJ databases">
        <title>Genomes of endolithic fungi from Antarctica.</title>
        <authorList>
            <person name="Coleine C."/>
            <person name="Masonjones S."/>
            <person name="Stajich J.E."/>
        </authorList>
    </citation>
    <scope>NUCLEOTIDE SEQUENCE [LARGE SCALE GENOMIC DNA]</scope>
    <source>
        <strain evidence="2 3">CCFEE 5187</strain>
    </source>
</reference>
<evidence type="ECO:0000313" key="3">
    <source>
        <dbReference type="Proteomes" id="UP000308768"/>
    </source>
</evidence>
<name>A0A4U0XNU5_9PEZI</name>
<dbReference type="STRING" id="331657.A0A4U0XNU5"/>
<dbReference type="InterPro" id="IPR036770">
    <property type="entry name" value="Ankyrin_rpt-contain_sf"/>
</dbReference>
<dbReference type="EMBL" id="NAJN01000233">
    <property type="protein sequence ID" value="TKA76515.1"/>
    <property type="molecule type" value="Genomic_DNA"/>
</dbReference>
<dbReference type="InterPro" id="IPR002110">
    <property type="entry name" value="Ankyrin_rpt"/>
</dbReference>
<proteinExistence type="predicted"/>
<dbReference type="OrthoDB" id="19174at2759"/>
<dbReference type="Proteomes" id="UP000308768">
    <property type="component" value="Unassembled WGS sequence"/>
</dbReference>
<feature type="compositionally biased region" description="Basic and acidic residues" evidence="1">
    <location>
        <begin position="100"/>
        <end position="116"/>
    </location>
</feature>
<comment type="caution">
    <text evidence="2">The sequence shown here is derived from an EMBL/GenBank/DDBJ whole genome shotgun (WGS) entry which is preliminary data.</text>
</comment>
<organism evidence="2 3">
    <name type="scientific">Cryomyces minteri</name>
    <dbReference type="NCBI Taxonomy" id="331657"/>
    <lineage>
        <taxon>Eukaryota</taxon>
        <taxon>Fungi</taxon>
        <taxon>Dikarya</taxon>
        <taxon>Ascomycota</taxon>
        <taxon>Pezizomycotina</taxon>
        <taxon>Dothideomycetes</taxon>
        <taxon>Dothideomycetes incertae sedis</taxon>
        <taxon>Cryomyces</taxon>
    </lineage>
</organism>